<dbReference type="AlphaFoldDB" id="A0A642UW61"/>
<accession>A0A642UW61</accession>
<reference evidence="1" key="1">
    <citation type="journal article" date="2019" name="G3 (Bethesda)">
        <title>Genome Assemblies of Two Rare Opportunistic Yeast Pathogens: Diutina rugosa (syn. Candida rugosa) and Trichomonascus ciferrii (syn. Candida ciferrii).</title>
        <authorList>
            <person name="Mixao V."/>
            <person name="Saus E."/>
            <person name="Hansen A.P."/>
            <person name="Lass-Florl C."/>
            <person name="Gabaldon T."/>
        </authorList>
    </citation>
    <scope>NUCLEOTIDE SEQUENCE</scope>
    <source>
        <strain evidence="1">CBS 4856</strain>
    </source>
</reference>
<proteinExistence type="predicted"/>
<keyword evidence="2" id="KW-1185">Reference proteome</keyword>
<evidence type="ECO:0000313" key="2">
    <source>
        <dbReference type="Proteomes" id="UP000761534"/>
    </source>
</evidence>
<sequence length="215" mass="24397">MLKETVKLILGYIRSGQHGHLREVASGTLVDQLERLPPAVNMALYNCIDADLAQVPEHYRRITNSRLQGRVVIEGLVYLFESTSIGAPCWTLQRLSLYDSDDDEYYWRRWCDSVAEADADYAEYTCNPCKDDSGIDLEDLISLKQSVRAMQGSVSAASSTSTSTLSSSSEDDAMHRYHYPSHVETLPTTSKPELQCLDQEELYWQSYDDELCIYD</sequence>
<protein>
    <submittedName>
        <fullName evidence="1">Uncharacterized protein</fullName>
    </submittedName>
</protein>
<comment type="caution">
    <text evidence="1">The sequence shown here is derived from an EMBL/GenBank/DDBJ whole genome shotgun (WGS) entry which is preliminary data.</text>
</comment>
<organism evidence="1 2">
    <name type="scientific">Trichomonascus ciferrii</name>
    <dbReference type="NCBI Taxonomy" id="44093"/>
    <lineage>
        <taxon>Eukaryota</taxon>
        <taxon>Fungi</taxon>
        <taxon>Dikarya</taxon>
        <taxon>Ascomycota</taxon>
        <taxon>Saccharomycotina</taxon>
        <taxon>Dipodascomycetes</taxon>
        <taxon>Dipodascales</taxon>
        <taxon>Trichomonascaceae</taxon>
        <taxon>Trichomonascus</taxon>
        <taxon>Trichomonascus ciferrii complex</taxon>
    </lineage>
</organism>
<dbReference type="VEuPathDB" id="FungiDB:TRICI_005623"/>
<name>A0A642UW61_9ASCO</name>
<dbReference type="EMBL" id="SWFS01000435">
    <property type="protein sequence ID" value="KAA8904018.1"/>
    <property type="molecule type" value="Genomic_DNA"/>
</dbReference>
<evidence type="ECO:0000313" key="1">
    <source>
        <dbReference type="EMBL" id="KAA8904018.1"/>
    </source>
</evidence>
<gene>
    <name evidence="1" type="ORF">TRICI_005623</name>
</gene>
<dbReference type="Proteomes" id="UP000761534">
    <property type="component" value="Unassembled WGS sequence"/>
</dbReference>